<evidence type="ECO:0000313" key="2">
    <source>
        <dbReference type="EMBL" id="GGA60164.1"/>
    </source>
</evidence>
<evidence type="ECO:0000313" key="3">
    <source>
        <dbReference type="Proteomes" id="UP000618591"/>
    </source>
</evidence>
<dbReference type="Proteomes" id="UP000618591">
    <property type="component" value="Unassembled WGS sequence"/>
</dbReference>
<comment type="caution">
    <text evidence="2">The sequence shown here is derived from an EMBL/GenBank/DDBJ whole genome shotgun (WGS) entry which is preliminary data.</text>
</comment>
<keyword evidence="3" id="KW-1185">Reference proteome</keyword>
<name>A0ABQ1H7H5_9SPHN</name>
<reference evidence="3" key="1">
    <citation type="journal article" date="2019" name="Int. J. Syst. Evol. Microbiol.">
        <title>The Global Catalogue of Microorganisms (GCM) 10K type strain sequencing project: providing services to taxonomists for standard genome sequencing and annotation.</title>
        <authorList>
            <consortium name="The Broad Institute Genomics Platform"/>
            <consortium name="The Broad Institute Genome Sequencing Center for Infectious Disease"/>
            <person name="Wu L."/>
            <person name="Ma J."/>
        </authorList>
    </citation>
    <scope>NUCLEOTIDE SEQUENCE [LARGE SCALE GENOMIC DNA]</scope>
    <source>
        <strain evidence="3">CGMCC 1.10106</strain>
    </source>
</reference>
<keyword evidence="1" id="KW-1277">Toxin-antitoxin system</keyword>
<accession>A0ABQ1H7H5</accession>
<gene>
    <name evidence="2" type="primary">parE-1</name>
    <name evidence="2" type="ORF">GCM10011395_33160</name>
</gene>
<dbReference type="EMBL" id="BMDW01000028">
    <property type="protein sequence ID" value="GGA60164.1"/>
    <property type="molecule type" value="Genomic_DNA"/>
</dbReference>
<dbReference type="InterPro" id="IPR035093">
    <property type="entry name" value="RelE/ParE_toxin_dom_sf"/>
</dbReference>
<dbReference type="Gene3D" id="3.30.2310.20">
    <property type="entry name" value="RelE-like"/>
    <property type="match status" value="1"/>
</dbReference>
<dbReference type="InterPro" id="IPR007712">
    <property type="entry name" value="RelE/ParE_toxin"/>
</dbReference>
<sequence length="96" mass="10896">MTPLTFSVESRGDLAGIFDYGVEHFGLAAAEAYLRRFDAAFHLIRAHPLSGALHDSVRPPIHSLRCGRHRVYYDVFKDRAVVRRVLHQAMAVELHL</sequence>
<dbReference type="Pfam" id="PF05016">
    <property type="entry name" value="ParE_toxin"/>
    <property type="match status" value="1"/>
</dbReference>
<organism evidence="2 3">
    <name type="scientific">Sphingomonas psychrolutea</name>
    <dbReference type="NCBI Taxonomy" id="1259676"/>
    <lineage>
        <taxon>Bacteria</taxon>
        <taxon>Pseudomonadati</taxon>
        <taxon>Pseudomonadota</taxon>
        <taxon>Alphaproteobacteria</taxon>
        <taxon>Sphingomonadales</taxon>
        <taxon>Sphingomonadaceae</taxon>
        <taxon>Sphingomonas</taxon>
    </lineage>
</organism>
<protein>
    <submittedName>
        <fullName evidence="2">Toxin ParE1</fullName>
    </submittedName>
</protein>
<proteinExistence type="predicted"/>
<evidence type="ECO:0000256" key="1">
    <source>
        <dbReference type="ARBA" id="ARBA00022649"/>
    </source>
</evidence>
<dbReference type="RefSeq" id="WP_188449492.1">
    <property type="nucleotide sequence ID" value="NZ_BMDW01000028.1"/>
</dbReference>